<keyword evidence="6" id="KW-1185">Reference proteome</keyword>
<evidence type="ECO:0000313" key="6">
    <source>
        <dbReference type="Proteomes" id="UP000275281"/>
    </source>
</evidence>
<dbReference type="PANTHER" id="PTHR36842">
    <property type="entry name" value="PROTEIN TOLB HOMOLOG"/>
    <property type="match status" value="1"/>
</dbReference>
<dbReference type="SMART" id="SM00862">
    <property type="entry name" value="Trans_reg_C"/>
    <property type="match status" value="1"/>
</dbReference>
<sequence length="698" mass="79876">MQPEHAYKLGDFRVEPSECALYHEHIGKQTLQPKFIDVLNYLASQYPRVVSRQELIDSVWLGNEHVGKKALTNAIWHLRKALNASDKETIETIRKTGYRLLIEPQQIETESTELNPSSRDRWFALPATKYAASVVMVLILLITTLALREPPHDHHVPVTVTTEPGLELFPAPSPDGRFVVYKWISPDGQVDLFKRDMQQPERPAIRITHDQALEGHSVWSADGKFLYFSRKDRKIGQCDVVRMDMQNYQESFVTACPIVGGYHYIDIAADNSMLAFYGDDEEASRSGIYTLDLTDPDARPQRLSCDKDCEYKERDMAFSPNGQYLALTRRYNQFNENIYLLDLQNNNERQLTYHEQDIVGLSWHPSGKKLVYGVQSADNRRGFVLNIENGDIEALGIEGLSYPNFARNTPALFFQHRREQYQIAALPIDNSVSSSPFPVLQSGYNHKYPDFSSVSRRIAYVSNETGAYEIWTADSQGNDRRQLTFLQRSASYPRWSHDGRFIAFLAPDEENKGDHIFIVEASTRRVQKIDSPFSRHNRPFWSPDDNNIMSTAYTSTHADIYEFSVGANTEPKRITFNKGRYGIVLNEGNLVYSTWGNGLWSLNLVTGQSSQLLNSDTFREAYAWAATPTGVYYLVEEKQHQELHFLDFTSNAITLMLKAPLSTIVKDGALRIDPAQQRILFTKTLFNQSDIKYIQMKP</sequence>
<dbReference type="InterPro" id="IPR015943">
    <property type="entry name" value="WD40/YVTN_repeat-like_dom_sf"/>
</dbReference>
<evidence type="ECO:0000259" key="4">
    <source>
        <dbReference type="PROSITE" id="PS51755"/>
    </source>
</evidence>
<dbReference type="InterPro" id="IPR001867">
    <property type="entry name" value="OmpR/PhoB-type_DNA-bd"/>
</dbReference>
<dbReference type="InterPro" id="IPR011042">
    <property type="entry name" value="6-blade_b-propeller_TolB-like"/>
</dbReference>
<comment type="caution">
    <text evidence="5">The sequence shown here is derived from an EMBL/GenBank/DDBJ whole genome shotgun (WGS) entry which is preliminary data.</text>
</comment>
<keyword evidence="2 3" id="KW-0238">DNA-binding</keyword>
<dbReference type="Pfam" id="PF07676">
    <property type="entry name" value="PD40"/>
    <property type="match status" value="2"/>
</dbReference>
<reference evidence="5 6" key="1">
    <citation type="submission" date="2018-11" db="EMBL/GenBank/DDBJ databases">
        <authorList>
            <person name="Ye M.-Q."/>
            <person name="Du Z.-J."/>
        </authorList>
    </citation>
    <scope>NUCLEOTIDE SEQUENCE [LARGE SCALE GENOMIC DNA]</scope>
    <source>
        <strain evidence="5 6">U0105</strain>
    </source>
</reference>
<dbReference type="SUPFAM" id="SSF46894">
    <property type="entry name" value="C-terminal effector domain of the bipartite response regulators"/>
    <property type="match status" value="1"/>
</dbReference>
<dbReference type="AlphaFoldDB" id="A0A3N5XXV8"/>
<accession>A0A3N5XXV8</accession>
<dbReference type="InterPro" id="IPR016032">
    <property type="entry name" value="Sig_transdc_resp-reg_C-effctor"/>
</dbReference>
<proteinExistence type="inferred from homology"/>
<dbReference type="Gene3D" id="2.130.10.10">
    <property type="entry name" value="YVTN repeat-like/Quinoprotein amine dehydrogenase"/>
    <property type="match status" value="1"/>
</dbReference>
<dbReference type="GO" id="GO:0000160">
    <property type="term" value="P:phosphorelay signal transduction system"/>
    <property type="evidence" value="ECO:0007669"/>
    <property type="project" value="InterPro"/>
</dbReference>
<dbReference type="GO" id="GO:0006355">
    <property type="term" value="P:regulation of DNA-templated transcription"/>
    <property type="evidence" value="ECO:0007669"/>
    <property type="project" value="InterPro"/>
</dbReference>
<feature type="DNA-binding region" description="OmpR/PhoB-type" evidence="3">
    <location>
        <begin position="4"/>
        <end position="102"/>
    </location>
</feature>
<dbReference type="Gene3D" id="2.120.10.30">
    <property type="entry name" value="TolB, C-terminal domain"/>
    <property type="match status" value="2"/>
</dbReference>
<dbReference type="OrthoDB" id="9782895at2"/>
<organism evidence="5 6">
    <name type="scientific">Alteromonas sediminis</name>
    <dbReference type="NCBI Taxonomy" id="2259342"/>
    <lineage>
        <taxon>Bacteria</taxon>
        <taxon>Pseudomonadati</taxon>
        <taxon>Pseudomonadota</taxon>
        <taxon>Gammaproteobacteria</taxon>
        <taxon>Alteromonadales</taxon>
        <taxon>Alteromonadaceae</taxon>
        <taxon>Alteromonas/Salinimonas group</taxon>
        <taxon>Alteromonas</taxon>
    </lineage>
</organism>
<evidence type="ECO:0000256" key="1">
    <source>
        <dbReference type="ARBA" id="ARBA00009820"/>
    </source>
</evidence>
<protein>
    <recommendedName>
        <fullName evidence="4">OmpR/PhoB-type domain-containing protein</fullName>
    </recommendedName>
</protein>
<feature type="domain" description="OmpR/PhoB-type" evidence="4">
    <location>
        <begin position="4"/>
        <end position="102"/>
    </location>
</feature>
<name>A0A3N5XXV8_9ALTE</name>
<evidence type="ECO:0000313" key="5">
    <source>
        <dbReference type="EMBL" id="RPJ65917.1"/>
    </source>
</evidence>
<dbReference type="Gene3D" id="1.10.10.10">
    <property type="entry name" value="Winged helix-like DNA-binding domain superfamily/Winged helix DNA-binding domain"/>
    <property type="match status" value="1"/>
</dbReference>
<evidence type="ECO:0000256" key="2">
    <source>
        <dbReference type="ARBA" id="ARBA00023125"/>
    </source>
</evidence>
<evidence type="ECO:0000256" key="3">
    <source>
        <dbReference type="PROSITE-ProRule" id="PRU01091"/>
    </source>
</evidence>
<dbReference type="CDD" id="cd00383">
    <property type="entry name" value="trans_reg_C"/>
    <property type="match status" value="1"/>
</dbReference>
<dbReference type="GO" id="GO:0003677">
    <property type="term" value="F:DNA binding"/>
    <property type="evidence" value="ECO:0007669"/>
    <property type="project" value="UniProtKB-UniRule"/>
</dbReference>
<dbReference type="SUPFAM" id="SSF82171">
    <property type="entry name" value="DPP6 N-terminal domain-like"/>
    <property type="match status" value="2"/>
</dbReference>
<comment type="similarity">
    <text evidence="1">Belongs to the TolB family.</text>
</comment>
<dbReference type="PANTHER" id="PTHR36842:SF1">
    <property type="entry name" value="PROTEIN TOLB"/>
    <property type="match status" value="1"/>
</dbReference>
<dbReference type="Proteomes" id="UP000275281">
    <property type="component" value="Unassembled WGS sequence"/>
</dbReference>
<dbReference type="InterPro" id="IPR036388">
    <property type="entry name" value="WH-like_DNA-bd_sf"/>
</dbReference>
<dbReference type="Pfam" id="PF00486">
    <property type="entry name" value="Trans_reg_C"/>
    <property type="match status" value="1"/>
</dbReference>
<gene>
    <name evidence="5" type="ORF">DRW07_14005</name>
</gene>
<dbReference type="RefSeq" id="WP_124028548.1">
    <property type="nucleotide sequence ID" value="NZ_JBHRSN010000007.1"/>
</dbReference>
<dbReference type="EMBL" id="RPOK01000004">
    <property type="protein sequence ID" value="RPJ65917.1"/>
    <property type="molecule type" value="Genomic_DNA"/>
</dbReference>
<dbReference type="PROSITE" id="PS51755">
    <property type="entry name" value="OMPR_PHOB"/>
    <property type="match status" value="1"/>
</dbReference>
<dbReference type="InterPro" id="IPR011659">
    <property type="entry name" value="WD40"/>
</dbReference>